<evidence type="ECO:0000313" key="2">
    <source>
        <dbReference type="Proteomes" id="UP001385809"/>
    </source>
</evidence>
<gene>
    <name evidence="1" type="ORF">WCD74_00455</name>
</gene>
<comment type="caution">
    <text evidence="1">The sequence shown here is derived from an EMBL/GenBank/DDBJ whole genome shotgun (WGS) entry which is preliminary data.</text>
</comment>
<reference evidence="1 2" key="1">
    <citation type="submission" date="2024-03" db="EMBL/GenBank/DDBJ databases">
        <title>Actinomycetospora sp. OC33-EN08, a novel actinomycete isolated from wild orchid (Aerides multiflora).</title>
        <authorList>
            <person name="Suriyachadkun C."/>
        </authorList>
    </citation>
    <scope>NUCLEOTIDE SEQUENCE [LARGE SCALE GENOMIC DNA]</scope>
    <source>
        <strain evidence="1 2">OC33-EN08</strain>
    </source>
</reference>
<organism evidence="1 2">
    <name type="scientific">Actinomycetospora aurantiaca</name>
    <dbReference type="NCBI Taxonomy" id="3129233"/>
    <lineage>
        <taxon>Bacteria</taxon>
        <taxon>Bacillati</taxon>
        <taxon>Actinomycetota</taxon>
        <taxon>Actinomycetes</taxon>
        <taxon>Pseudonocardiales</taxon>
        <taxon>Pseudonocardiaceae</taxon>
        <taxon>Actinomycetospora</taxon>
    </lineage>
</organism>
<name>A0ABU8MHV3_9PSEU</name>
<accession>A0ABU8MHV3</accession>
<proteinExistence type="predicted"/>
<dbReference type="EMBL" id="JBBEGN010000001">
    <property type="protein sequence ID" value="MEJ2866212.1"/>
    <property type="molecule type" value="Genomic_DNA"/>
</dbReference>
<dbReference type="Proteomes" id="UP001385809">
    <property type="component" value="Unassembled WGS sequence"/>
</dbReference>
<protein>
    <submittedName>
        <fullName evidence="1">Uncharacterized protein</fullName>
    </submittedName>
</protein>
<keyword evidence="2" id="KW-1185">Reference proteome</keyword>
<evidence type="ECO:0000313" key="1">
    <source>
        <dbReference type="EMBL" id="MEJ2866212.1"/>
    </source>
</evidence>
<sequence>MGRPVMELEFEGALDVHRLAHLQKLLDLESYARLDDAMDHEFGHRRLHDGGGLRPRRAGLPSVVLYGDETREHWRIVVDGGSGSLPAEVVDRVRREAEAAARAVGLTRVGSGPDDPAPSAAAMLPERPVLTVRLFRGDGLEMPFPSSRLSTISTALGLRPESGFEGESGWRHVHRDEGRRTLLQAWSEDSVVHTVRVLVDHTGMDPREIEGLRLQILAAARLGHQPVRDILPPVTSPASRWRYGTIQETAWGPPVRPDTGDEPSAEQLLAMGDATDRPRTLAGLLWRFDLEDAPYELVRGVVLTAVSGLVHDAVDRVSHGMYGILPRDGVLDDDLREQVLDLLLGRTSQA</sequence>
<dbReference type="RefSeq" id="WP_337692839.1">
    <property type="nucleotide sequence ID" value="NZ_JBBEGN010000001.1"/>
</dbReference>